<keyword evidence="2" id="KW-1185">Reference proteome</keyword>
<dbReference type="RefSeq" id="WP_085305890.1">
    <property type="nucleotide sequence ID" value="NZ_AP022594.1"/>
</dbReference>
<accession>A0A7I7SIT1</accession>
<dbReference type="OrthoDB" id="4769372at2"/>
<sequence>MTVTSPRLPALLVGLGLLVTLVGCSAPTHDVVEAVSSMTSSPPPSSAVEEPRGLVDVAAVWGEHPLPPCDRVIVDNNLAAPPGVEMPSFESVAHELAGVKSPASDEWVRTKLGWVTQWLIQVRTAISTAADPLVGRASSHQFDKYINHTKQELENGHDIPDSAINARYPEGCK</sequence>
<gene>
    <name evidence="1" type="ORF">B8W67_19800</name>
</gene>
<dbReference type="AlphaFoldDB" id="A0A7I7SIT1"/>
<dbReference type="EMBL" id="NCXO01000087">
    <property type="protein sequence ID" value="OSC23713.1"/>
    <property type="molecule type" value="Genomic_DNA"/>
</dbReference>
<proteinExistence type="predicted"/>
<dbReference type="Proteomes" id="UP000193577">
    <property type="component" value="Unassembled WGS sequence"/>
</dbReference>
<name>A0A7I7SIT1_9MYCO</name>
<evidence type="ECO:0000313" key="2">
    <source>
        <dbReference type="Proteomes" id="UP000193577"/>
    </source>
</evidence>
<organism evidence="1 2">
    <name type="scientific">Mycolicibacillus koreensis</name>
    <dbReference type="NCBI Taxonomy" id="1069220"/>
    <lineage>
        <taxon>Bacteria</taxon>
        <taxon>Bacillati</taxon>
        <taxon>Actinomycetota</taxon>
        <taxon>Actinomycetes</taxon>
        <taxon>Mycobacteriales</taxon>
        <taxon>Mycobacteriaceae</taxon>
        <taxon>Mycolicibacillus</taxon>
    </lineage>
</organism>
<protein>
    <submittedName>
        <fullName evidence="1">Uncharacterized protein</fullName>
    </submittedName>
</protein>
<comment type="caution">
    <text evidence="1">The sequence shown here is derived from an EMBL/GenBank/DDBJ whole genome shotgun (WGS) entry which is preliminary data.</text>
</comment>
<reference evidence="1 2" key="1">
    <citation type="submission" date="2017-04" db="EMBL/GenBank/DDBJ databases">
        <title>The new phylogeny of genus Mycobacterium.</title>
        <authorList>
            <person name="Tortoli E."/>
            <person name="Trovato A."/>
            <person name="Cirillo D.M."/>
        </authorList>
    </citation>
    <scope>NUCLEOTIDE SEQUENCE [LARGE SCALE GENOMIC DNA]</scope>
    <source>
        <strain evidence="1 2">KCTC 19819</strain>
    </source>
</reference>
<dbReference type="PROSITE" id="PS51257">
    <property type="entry name" value="PROKAR_LIPOPROTEIN"/>
    <property type="match status" value="1"/>
</dbReference>
<evidence type="ECO:0000313" key="1">
    <source>
        <dbReference type="EMBL" id="OSC23713.1"/>
    </source>
</evidence>